<keyword evidence="4" id="KW-0812">Transmembrane</keyword>
<keyword evidence="6" id="KW-0614">Plasmid</keyword>
<reference evidence="6 7" key="1">
    <citation type="submission" date="2017-08" db="EMBL/GenBank/DDBJ databases">
        <title>Multipartite genome sequences of Sinorhizobium species nodulating soybeans.</title>
        <authorList>
            <person name="Tian C.F."/>
        </authorList>
    </citation>
    <scope>NUCLEOTIDE SEQUENCE [LARGE SCALE GENOMIC DNA]</scope>
    <source>
        <strain evidence="6 7">CCBAU 05684</strain>
        <plasmid evidence="7">psj05684b</plasmid>
    </source>
</reference>
<dbReference type="PANTHER" id="PTHR44196:SF1">
    <property type="entry name" value="DEHYDROGENASE_REDUCTASE SDR FAMILY MEMBER 7B"/>
    <property type="match status" value="1"/>
</dbReference>
<proteinExistence type="inferred from homology"/>
<dbReference type="SUPFAM" id="SSF51735">
    <property type="entry name" value="NAD(P)-binding Rossmann-fold domains"/>
    <property type="match status" value="1"/>
</dbReference>
<feature type="transmembrane region" description="Helical" evidence="4">
    <location>
        <begin position="312"/>
        <end position="332"/>
    </location>
</feature>
<organism evidence="6 7">
    <name type="scientific">Sinorhizobium sojae CCBAU 05684</name>
    <dbReference type="NCBI Taxonomy" id="716928"/>
    <lineage>
        <taxon>Bacteria</taxon>
        <taxon>Pseudomonadati</taxon>
        <taxon>Pseudomonadota</taxon>
        <taxon>Alphaproteobacteria</taxon>
        <taxon>Hyphomicrobiales</taxon>
        <taxon>Rhizobiaceae</taxon>
        <taxon>Sinorhizobium/Ensifer group</taxon>
        <taxon>Sinorhizobium</taxon>
    </lineage>
</organism>
<dbReference type="InterPro" id="IPR020904">
    <property type="entry name" value="Sc_DH/Rdtase_CS"/>
</dbReference>
<evidence type="ECO:0000256" key="1">
    <source>
        <dbReference type="ARBA" id="ARBA00006484"/>
    </source>
</evidence>
<feature type="domain" description="Ketoreductase" evidence="5">
    <location>
        <begin position="11"/>
        <end position="197"/>
    </location>
</feature>
<evidence type="ECO:0000259" key="5">
    <source>
        <dbReference type="SMART" id="SM00822"/>
    </source>
</evidence>
<dbReference type="PANTHER" id="PTHR44196">
    <property type="entry name" value="DEHYDROGENASE/REDUCTASE SDR FAMILY MEMBER 7B"/>
    <property type="match status" value="1"/>
</dbReference>
<dbReference type="InterPro" id="IPR057326">
    <property type="entry name" value="KR_dom"/>
</dbReference>
<name>A0A249PM47_9HYPH</name>
<dbReference type="EMBL" id="CP023068">
    <property type="protein sequence ID" value="ASY66981.1"/>
    <property type="molecule type" value="Genomic_DNA"/>
</dbReference>
<evidence type="ECO:0000256" key="4">
    <source>
        <dbReference type="SAM" id="Phobius"/>
    </source>
</evidence>
<dbReference type="KEGG" id="esj:SJ05684_b59990"/>
<keyword evidence="7" id="KW-1185">Reference proteome</keyword>
<protein>
    <submittedName>
        <fullName evidence="6">3-oxoacyl-[acyl-carrier protein] reductase</fullName>
    </submittedName>
</protein>
<dbReference type="InterPro" id="IPR036291">
    <property type="entry name" value="NAD(P)-bd_dom_sf"/>
</dbReference>
<dbReference type="eggNOG" id="COG4221">
    <property type="taxonomic scope" value="Bacteria"/>
</dbReference>
<accession>A0A249PM47</accession>
<evidence type="ECO:0000313" key="7">
    <source>
        <dbReference type="Proteomes" id="UP000217211"/>
    </source>
</evidence>
<evidence type="ECO:0000256" key="3">
    <source>
        <dbReference type="RuleBase" id="RU000363"/>
    </source>
</evidence>
<keyword evidence="4" id="KW-1133">Transmembrane helix</keyword>
<sequence length="340" mass="36510">MTARAFRTRGDVVVVTGASAGIGRATARRFARAGAAVALIARDAASLKETAAEMEAIGARALAIPIDVADADAVFAAAEEVEEKLGPIDVWVNNAMATVFAPVADATPEEFRRVTEVTYLGYVYGTMAALRQMRRRNRGVIVQVGSALAYRGIPLQAAYCGAKHAIRGFTDSLRCELLHESSGIRLTMVQLPAVNTPQFDWARTHLDHEPRPVPPVIQPETAAAAIFKAAHQHNREVWVGLSTVKAILGNVVAPGFLDRLLSRQAFEAQETQQLLPADRKDNLETPVRGLHRTRGSFGTEASAFAPVVSGEAARMGAVSLFLGLIAVGSWLATRRSAPRR</sequence>
<dbReference type="PRINTS" id="PR00080">
    <property type="entry name" value="SDRFAMILY"/>
</dbReference>
<evidence type="ECO:0000313" key="6">
    <source>
        <dbReference type="EMBL" id="ASY66981.1"/>
    </source>
</evidence>
<dbReference type="GO" id="GO:0016491">
    <property type="term" value="F:oxidoreductase activity"/>
    <property type="evidence" value="ECO:0007669"/>
    <property type="project" value="UniProtKB-KW"/>
</dbReference>
<dbReference type="Pfam" id="PF00106">
    <property type="entry name" value="adh_short"/>
    <property type="match status" value="1"/>
</dbReference>
<dbReference type="AlphaFoldDB" id="A0A249PM47"/>
<dbReference type="OrthoDB" id="9781689at2"/>
<dbReference type="PRINTS" id="PR00081">
    <property type="entry name" value="GDHRDH"/>
</dbReference>
<dbReference type="STRING" id="716928.GCA_000261485_03029"/>
<dbReference type="SMART" id="SM00822">
    <property type="entry name" value="PKS_KR"/>
    <property type="match status" value="1"/>
</dbReference>
<keyword evidence="2" id="KW-0560">Oxidoreductase</keyword>
<dbReference type="Gene3D" id="3.40.50.720">
    <property type="entry name" value="NAD(P)-binding Rossmann-like Domain"/>
    <property type="match status" value="1"/>
</dbReference>
<dbReference type="PROSITE" id="PS00061">
    <property type="entry name" value="ADH_SHORT"/>
    <property type="match status" value="1"/>
</dbReference>
<dbReference type="RefSeq" id="WP_034855340.1">
    <property type="nucleotide sequence ID" value="NZ_AJQT01000058.1"/>
</dbReference>
<keyword evidence="4" id="KW-0472">Membrane</keyword>
<dbReference type="NCBIfam" id="NF005495">
    <property type="entry name" value="PRK07109.1"/>
    <property type="match status" value="1"/>
</dbReference>
<dbReference type="GO" id="GO:0016020">
    <property type="term" value="C:membrane"/>
    <property type="evidence" value="ECO:0007669"/>
    <property type="project" value="TreeGrafter"/>
</dbReference>
<comment type="similarity">
    <text evidence="1 3">Belongs to the short-chain dehydrogenases/reductases (SDR) family.</text>
</comment>
<gene>
    <name evidence="6" type="ORF">SJ05684_b59990</name>
</gene>
<dbReference type="Proteomes" id="UP000217211">
    <property type="component" value="Plasmid pSJ05684b"/>
</dbReference>
<evidence type="ECO:0000256" key="2">
    <source>
        <dbReference type="ARBA" id="ARBA00023002"/>
    </source>
</evidence>
<dbReference type="InterPro" id="IPR002347">
    <property type="entry name" value="SDR_fam"/>
</dbReference>
<geneLocation type="plasmid" evidence="7">
    <name>psj05684b</name>
</geneLocation>